<organism evidence="18 19">
    <name type="scientific">Ladona fulva</name>
    <name type="common">Scarce chaser dragonfly</name>
    <name type="synonym">Libellula fulva</name>
    <dbReference type="NCBI Taxonomy" id="123851"/>
    <lineage>
        <taxon>Eukaryota</taxon>
        <taxon>Metazoa</taxon>
        <taxon>Ecdysozoa</taxon>
        <taxon>Arthropoda</taxon>
        <taxon>Hexapoda</taxon>
        <taxon>Insecta</taxon>
        <taxon>Pterygota</taxon>
        <taxon>Palaeoptera</taxon>
        <taxon>Odonata</taxon>
        <taxon>Epiprocta</taxon>
        <taxon>Anisoptera</taxon>
        <taxon>Libelluloidea</taxon>
        <taxon>Libellulidae</taxon>
        <taxon>Ladona</taxon>
    </lineage>
</organism>
<evidence type="ECO:0000256" key="5">
    <source>
        <dbReference type="ARBA" id="ARBA00022723"/>
    </source>
</evidence>
<keyword evidence="9 11" id="KW-0238">DNA-binding</keyword>
<dbReference type="InterPro" id="IPR001525">
    <property type="entry name" value="C5_MeTfrase"/>
</dbReference>
<accession>A0A8K0P0S2</accession>
<keyword evidence="7 13" id="KW-0863">Zinc-finger</keyword>
<dbReference type="PRINTS" id="PR00105">
    <property type="entry name" value="C5METTRFRASE"/>
</dbReference>
<comment type="similarity">
    <text evidence="11 14">Belongs to the class I-like SAM-binding methyltransferase superfamily. C5-methyltransferase family.</text>
</comment>
<evidence type="ECO:0000256" key="9">
    <source>
        <dbReference type="ARBA" id="ARBA00023125"/>
    </source>
</evidence>
<feature type="domain" description="BAH" evidence="16">
    <location>
        <begin position="787"/>
        <end position="927"/>
    </location>
</feature>
<dbReference type="Pfam" id="PF00145">
    <property type="entry name" value="DNA_methylase"/>
    <property type="match status" value="1"/>
</dbReference>
<dbReference type="InterPro" id="IPR050390">
    <property type="entry name" value="C5-Methyltransferase"/>
</dbReference>
<dbReference type="PROSITE" id="PS51038">
    <property type="entry name" value="BAH"/>
    <property type="match status" value="1"/>
</dbReference>
<evidence type="ECO:0000256" key="7">
    <source>
        <dbReference type="ARBA" id="ARBA00022771"/>
    </source>
</evidence>
<gene>
    <name evidence="18" type="ORF">J437_LFUL019792</name>
</gene>
<dbReference type="OrthoDB" id="5376140at2759"/>
<keyword evidence="5" id="KW-0479">Metal-binding</keyword>
<feature type="region of interest" description="Disordered" evidence="15">
    <location>
        <begin position="524"/>
        <end position="544"/>
    </location>
</feature>
<dbReference type="GO" id="GO:0005634">
    <property type="term" value="C:nucleus"/>
    <property type="evidence" value="ECO:0007669"/>
    <property type="project" value="UniProtKB-SubCell"/>
</dbReference>
<dbReference type="GO" id="GO:0006346">
    <property type="term" value="P:DNA methylation-dependent constitutive heterochromatin formation"/>
    <property type="evidence" value="ECO:0007669"/>
    <property type="project" value="InterPro"/>
</dbReference>
<comment type="catalytic activity">
    <reaction evidence="11">
        <text>a 2'-deoxycytidine in DNA + S-adenosyl-L-methionine = a 5-methyl-2'-deoxycytidine in DNA + S-adenosyl-L-homocysteine + H(+)</text>
        <dbReference type="Rhea" id="RHEA:13681"/>
        <dbReference type="Rhea" id="RHEA-COMP:11369"/>
        <dbReference type="Rhea" id="RHEA-COMP:11370"/>
        <dbReference type="ChEBI" id="CHEBI:15378"/>
        <dbReference type="ChEBI" id="CHEBI:57856"/>
        <dbReference type="ChEBI" id="CHEBI:59789"/>
        <dbReference type="ChEBI" id="CHEBI:85452"/>
        <dbReference type="ChEBI" id="CHEBI:85454"/>
        <dbReference type="EC" id="2.1.1.37"/>
    </reaction>
</comment>
<dbReference type="GO" id="GO:0003886">
    <property type="term" value="F:DNA (cytosine-5-)-methyltransferase activity"/>
    <property type="evidence" value="ECO:0007669"/>
    <property type="project" value="UniProtKB-UniRule"/>
</dbReference>
<evidence type="ECO:0000313" key="19">
    <source>
        <dbReference type="Proteomes" id="UP000792457"/>
    </source>
</evidence>
<dbReference type="PANTHER" id="PTHR10629">
    <property type="entry name" value="CYTOSINE-SPECIFIC METHYLTRANSFERASE"/>
    <property type="match status" value="1"/>
</dbReference>
<dbReference type="PROSITE" id="PS00094">
    <property type="entry name" value="C5_MTASE_1"/>
    <property type="match status" value="1"/>
</dbReference>
<evidence type="ECO:0000256" key="11">
    <source>
        <dbReference type="PIRNR" id="PIRNR037404"/>
    </source>
</evidence>
<evidence type="ECO:0000259" key="17">
    <source>
        <dbReference type="PROSITE" id="PS51058"/>
    </source>
</evidence>
<protein>
    <recommendedName>
        <fullName evidence="11">DNA (cytosine-5)-methyltransferase</fullName>
        <ecNumber evidence="11">2.1.1.37</ecNumber>
    </recommendedName>
</protein>
<sequence>MEPSENYATFMDAVKEKIFLSKVVIEFLCGERGDGGHAYEDLLRTIQATIPPADFPSLTEEGLLEHAQFVCEQVRSFDEADSTDLDRLLMMPCMQTLIKLGGVRFGKRQKVLSCVSKDLHKKVQLTKATTTPLVREIFEMFFRDKIKLEHHEKIQGQKNRPCGICETCQKPDCGTCMPCRDMLKFGGNGLSKQTCNIRKRCPEVKILVPDSSEDVCEEDNTQIIAAAETTKSMVVQNFKNKKKTYDSNSKSTAKQVERLTANDKRISGPSKCSICFQVLHNNKNLKFYEGHPKGAVKEKTVLQKPCISSLLGDSSDDDEKPQVKITGFTYRLSITKFIVNDGGRMIGFFQADGVIVVIDRDICWSTGGIPARDLGSIKGWWISGFDGGESVLIGFSTELGEYILMEPSEEYAPYMAALKEKIFLSKVVIEFLCGERGDGGHTYEDLLRTIQMATPPADVPPLTEERLLIHAQFVCEQVRSFDEADVTDFEPLLNTSCMQSLIKFGCVTFTERLLKRKIMEVGDLENEDSESEDEESSSPIKKLRTHVSGSKRTVTWVGDNIFKCGIKTYYNRGSETVLGETADPTEVFCTDECEDVPLKVIVKKVKVFHYKHPEDWANLGGIADGSEIQKHFVSEGKCKDGEEILWFQKRCTARSRTIFTSQPDPCTTTNLILVQSEEKNGWVNCSPTALMRLLLVFVHPVKDFYNAKFKRLPEWLGYCKALMALMRSVYVSCDVVYYLKEEFRRGTFVFIDPAKVPWKIHSLDEDMETKDTPKEVDEDLYPEHYRKYLSCGVRQYKNIKRKSKKPIPFIIGLITDVVTKQCLFLEDSKFETETDIWLDVNVFYRPEDTRIGVEETYRKDLNLLYWTRDSRRIQFKSVARKCHVVYGGNVEGFENPDNLQHWSSLGPNRFYFLQAYDPEANIFYDPPAEAKSIGKVLKIYKVALLKDHFIENDNGQGMEEEREDEHKVPKMEEWPTISRPLRALDVFAGCGVTLLYSFYSIAIMEFGKPENGNLSLSNGLHQSGVATTEWAIEKNEADANTFRLNNPKCSVFIEDCNDFLHNVISGKTMNERGQRLPRKGEVELLCGGPPCQGFSQLNRYKTGEYSLYRNSLIASFLSFCDYFRPRFFILENVRNLVSYDRNMVLKLTLRCLLRMGYQCCFAVLQAGNYEIPQSRKRVIILAAAPGEILPRYPLPVNVFISTGCYLSVKVDDEIYVGDIQQQRSAPFRVITVRDAISDLPKIQNGSDLETMSYGGKPLSHFQRQVRGSQKELKNHICRLMTPISECRIAHIPPGCDWRDLPNIVVRLSDGTYTKKLVYNHDDIRVGRSGNGALRGVCVCATGKKKCGPLDRQSRTLIPWGFPHTGNRQAHWPSAYGRLKWSWYFPTIITNPEPLGKQGRVLHPEQNRVVSVRECARSQGFMDSYQFYGNITDKYRQAAEGLNLGLWNKFTKLAMQSLLLWGKQLGLKFENL</sequence>
<dbReference type="PIRSF" id="PIRSF037404">
    <property type="entry name" value="DNMT1"/>
    <property type="match status" value="1"/>
</dbReference>
<reference evidence="18" key="2">
    <citation type="submission" date="2017-10" db="EMBL/GenBank/DDBJ databases">
        <title>Ladona fulva Genome sequencing and assembly.</title>
        <authorList>
            <person name="Murali S."/>
            <person name="Richards S."/>
            <person name="Bandaranaike D."/>
            <person name="Bellair M."/>
            <person name="Blankenburg K."/>
            <person name="Chao H."/>
            <person name="Dinh H."/>
            <person name="Doddapaneni H."/>
            <person name="Dugan-Rocha S."/>
            <person name="Elkadiri S."/>
            <person name="Gnanaolivu R."/>
            <person name="Hernandez B."/>
            <person name="Skinner E."/>
            <person name="Javaid M."/>
            <person name="Lee S."/>
            <person name="Li M."/>
            <person name="Ming W."/>
            <person name="Munidasa M."/>
            <person name="Muniz J."/>
            <person name="Nguyen L."/>
            <person name="Hughes D."/>
            <person name="Osuji N."/>
            <person name="Pu L.-L."/>
            <person name="Puazo M."/>
            <person name="Qu C."/>
            <person name="Quiroz J."/>
            <person name="Raj R."/>
            <person name="Weissenberger G."/>
            <person name="Xin Y."/>
            <person name="Zou X."/>
            <person name="Han Y."/>
            <person name="Worley K."/>
            <person name="Muzny D."/>
            <person name="Gibbs R."/>
        </authorList>
    </citation>
    <scope>NUCLEOTIDE SEQUENCE</scope>
    <source>
        <strain evidence="18">Sampled in the wild</strain>
    </source>
</reference>
<keyword evidence="19" id="KW-1185">Reference proteome</keyword>
<feature type="compositionally biased region" description="Acidic residues" evidence="15">
    <location>
        <begin position="524"/>
        <end position="536"/>
    </location>
</feature>
<dbReference type="InterPro" id="IPR002857">
    <property type="entry name" value="Znf_CXXC"/>
</dbReference>
<keyword evidence="2 11" id="KW-0489">Methyltransferase</keyword>
<dbReference type="GO" id="GO:0032259">
    <property type="term" value="P:methylation"/>
    <property type="evidence" value="ECO:0007669"/>
    <property type="project" value="UniProtKB-KW"/>
</dbReference>
<evidence type="ECO:0000256" key="6">
    <source>
        <dbReference type="ARBA" id="ARBA00022737"/>
    </source>
</evidence>
<dbReference type="GO" id="GO:0003677">
    <property type="term" value="F:DNA binding"/>
    <property type="evidence" value="ECO:0007669"/>
    <property type="project" value="UniProtKB-KW"/>
</dbReference>
<keyword evidence="3 11" id="KW-0808">Transferase</keyword>
<dbReference type="InterPro" id="IPR022702">
    <property type="entry name" value="Cytosine_MeTrfase1_RFD"/>
</dbReference>
<dbReference type="Gene3D" id="1.10.10.2230">
    <property type="match status" value="2"/>
</dbReference>
<dbReference type="EMBL" id="KZ308371">
    <property type="protein sequence ID" value="KAG8228423.1"/>
    <property type="molecule type" value="Genomic_DNA"/>
</dbReference>
<evidence type="ECO:0000256" key="10">
    <source>
        <dbReference type="ARBA" id="ARBA00023242"/>
    </source>
</evidence>
<keyword evidence="8" id="KW-0862">Zinc</keyword>
<evidence type="ECO:0000256" key="12">
    <source>
        <dbReference type="PIRSR" id="PIRSR037404-1"/>
    </source>
</evidence>
<dbReference type="Pfam" id="PF12047">
    <property type="entry name" value="DNMT1-RFD"/>
    <property type="match status" value="1"/>
</dbReference>
<proteinExistence type="inferred from homology"/>
<keyword evidence="10 11" id="KW-0539">Nucleus</keyword>
<dbReference type="GO" id="GO:0044027">
    <property type="term" value="P:negative regulation of gene expression via chromosomal CpG island methylation"/>
    <property type="evidence" value="ECO:0007669"/>
    <property type="project" value="TreeGrafter"/>
</dbReference>
<comment type="caution">
    <text evidence="18">The sequence shown here is derived from an EMBL/GenBank/DDBJ whole genome shotgun (WGS) entry which is preliminary data.</text>
</comment>
<dbReference type="InterPro" id="IPR018117">
    <property type="entry name" value="C5_DNA_meth_AS"/>
</dbReference>
<evidence type="ECO:0000313" key="18">
    <source>
        <dbReference type="EMBL" id="KAG8228423.1"/>
    </source>
</evidence>
<dbReference type="InterPro" id="IPR043151">
    <property type="entry name" value="BAH_sf"/>
</dbReference>
<evidence type="ECO:0000256" key="15">
    <source>
        <dbReference type="SAM" id="MobiDB-lite"/>
    </source>
</evidence>
<dbReference type="Gene3D" id="2.30.30.490">
    <property type="match status" value="2"/>
</dbReference>
<name>A0A8K0P0S2_LADFU</name>
<evidence type="ECO:0000256" key="14">
    <source>
        <dbReference type="PROSITE-ProRule" id="PRU01016"/>
    </source>
</evidence>
<feature type="domain" description="CXXC-type" evidence="17">
    <location>
        <begin position="155"/>
        <end position="202"/>
    </location>
</feature>
<dbReference type="Pfam" id="PF01426">
    <property type="entry name" value="BAH"/>
    <property type="match status" value="1"/>
</dbReference>
<evidence type="ECO:0000256" key="3">
    <source>
        <dbReference type="ARBA" id="ARBA00022679"/>
    </source>
</evidence>
<comment type="subcellular location">
    <subcellularLocation>
        <location evidence="1 11">Nucleus</location>
    </subcellularLocation>
</comment>
<evidence type="ECO:0000256" key="2">
    <source>
        <dbReference type="ARBA" id="ARBA00022603"/>
    </source>
</evidence>
<evidence type="ECO:0000256" key="8">
    <source>
        <dbReference type="ARBA" id="ARBA00022833"/>
    </source>
</evidence>
<evidence type="ECO:0000256" key="1">
    <source>
        <dbReference type="ARBA" id="ARBA00004123"/>
    </source>
</evidence>
<dbReference type="SUPFAM" id="SSF53335">
    <property type="entry name" value="S-adenosyl-L-methionine-dependent methyltransferases"/>
    <property type="match status" value="1"/>
</dbReference>
<dbReference type="InterPro" id="IPR001025">
    <property type="entry name" value="BAH_dom"/>
</dbReference>
<dbReference type="Gene3D" id="3.90.120.10">
    <property type="entry name" value="DNA Methylase, subunit A, domain 2"/>
    <property type="match status" value="1"/>
</dbReference>
<dbReference type="PANTHER" id="PTHR10629:SF52">
    <property type="entry name" value="DNA (CYTOSINE-5)-METHYLTRANSFERASE 1"/>
    <property type="match status" value="1"/>
</dbReference>
<keyword evidence="4 11" id="KW-0949">S-adenosyl-L-methionine</keyword>
<evidence type="ECO:0000256" key="4">
    <source>
        <dbReference type="ARBA" id="ARBA00022691"/>
    </source>
</evidence>
<dbReference type="Gene3D" id="3.40.50.150">
    <property type="entry name" value="Vaccinia Virus protein VP39"/>
    <property type="match status" value="2"/>
</dbReference>
<dbReference type="InterPro" id="IPR029063">
    <property type="entry name" value="SAM-dependent_MTases_sf"/>
</dbReference>
<evidence type="ECO:0000256" key="13">
    <source>
        <dbReference type="PROSITE-ProRule" id="PRU00509"/>
    </source>
</evidence>
<dbReference type="SMART" id="SM00439">
    <property type="entry name" value="BAH"/>
    <property type="match status" value="2"/>
</dbReference>
<reference evidence="18" key="1">
    <citation type="submission" date="2013-04" db="EMBL/GenBank/DDBJ databases">
        <authorList>
            <person name="Qu J."/>
            <person name="Murali S.C."/>
            <person name="Bandaranaike D."/>
            <person name="Bellair M."/>
            <person name="Blankenburg K."/>
            <person name="Chao H."/>
            <person name="Dinh H."/>
            <person name="Doddapaneni H."/>
            <person name="Downs B."/>
            <person name="Dugan-Rocha S."/>
            <person name="Elkadiri S."/>
            <person name="Gnanaolivu R.D."/>
            <person name="Hernandez B."/>
            <person name="Javaid M."/>
            <person name="Jayaseelan J.C."/>
            <person name="Lee S."/>
            <person name="Li M."/>
            <person name="Ming W."/>
            <person name="Munidasa M."/>
            <person name="Muniz J."/>
            <person name="Nguyen L."/>
            <person name="Ongeri F."/>
            <person name="Osuji N."/>
            <person name="Pu L.-L."/>
            <person name="Puazo M."/>
            <person name="Qu C."/>
            <person name="Quiroz J."/>
            <person name="Raj R."/>
            <person name="Weissenberger G."/>
            <person name="Xin Y."/>
            <person name="Zou X."/>
            <person name="Han Y."/>
            <person name="Richards S."/>
            <person name="Worley K."/>
            <person name="Muzny D."/>
            <person name="Gibbs R."/>
        </authorList>
    </citation>
    <scope>NUCLEOTIDE SEQUENCE</scope>
    <source>
        <strain evidence="18">Sampled in the wild</strain>
    </source>
</reference>
<dbReference type="FunFam" id="3.90.120.10:FF:000001">
    <property type="entry name" value="DNA (cytosine-5)-methyltransferase"/>
    <property type="match status" value="1"/>
</dbReference>
<keyword evidence="6" id="KW-0677">Repeat</keyword>
<dbReference type="EC" id="2.1.1.37" evidence="11"/>
<feature type="active site" evidence="12 14">
    <location>
        <position position="1091"/>
    </location>
</feature>
<dbReference type="PROSITE" id="PS51058">
    <property type="entry name" value="ZF_CXXC"/>
    <property type="match status" value="1"/>
</dbReference>
<dbReference type="PROSITE" id="PS51679">
    <property type="entry name" value="SAM_MT_C5"/>
    <property type="match status" value="1"/>
</dbReference>
<dbReference type="GO" id="GO:0003682">
    <property type="term" value="F:chromatin binding"/>
    <property type="evidence" value="ECO:0007669"/>
    <property type="project" value="UniProtKB-UniRule"/>
</dbReference>
<evidence type="ECO:0000259" key="16">
    <source>
        <dbReference type="PROSITE" id="PS51038"/>
    </source>
</evidence>
<dbReference type="Proteomes" id="UP000792457">
    <property type="component" value="Unassembled WGS sequence"/>
</dbReference>
<dbReference type="GO" id="GO:0008270">
    <property type="term" value="F:zinc ion binding"/>
    <property type="evidence" value="ECO:0007669"/>
    <property type="project" value="UniProtKB-KW"/>
</dbReference>
<dbReference type="Pfam" id="PF02008">
    <property type="entry name" value="zf-CXXC"/>
    <property type="match status" value="1"/>
</dbReference>